<accession>A0AAD4V2C7</accession>
<reference evidence="1 2" key="1">
    <citation type="journal article" date="2022" name="G3 (Bethesda)">
        <title>Whole-genome sequence and methylome profiling of the almond [Prunus dulcis (Mill.) D.A. Webb] cultivar 'Nonpareil'.</title>
        <authorList>
            <person name="D'Amico-Willman K.M."/>
            <person name="Ouma W.Z."/>
            <person name="Meulia T."/>
            <person name="Sideli G.M."/>
            <person name="Gradziel T.M."/>
            <person name="Fresnedo-Ramirez J."/>
        </authorList>
    </citation>
    <scope>NUCLEOTIDE SEQUENCE [LARGE SCALE GENOMIC DNA]</scope>
    <source>
        <strain evidence="1">Clone GOH B32 T37-40</strain>
    </source>
</reference>
<protein>
    <submittedName>
        <fullName evidence="1">Uncharacterized protein</fullName>
    </submittedName>
</protein>
<organism evidence="1 2">
    <name type="scientific">Prunus dulcis</name>
    <name type="common">Almond</name>
    <name type="synonym">Amygdalus dulcis</name>
    <dbReference type="NCBI Taxonomy" id="3755"/>
    <lineage>
        <taxon>Eukaryota</taxon>
        <taxon>Viridiplantae</taxon>
        <taxon>Streptophyta</taxon>
        <taxon>Embryophyta</taxon>
        <taxon>Tracheophyta</taxon>
        <taxon>Spermatophyta</taxon>
        <taxon>Magnoliopsida</taxon>
        <taxon>eudicotyledons</taxon>
        <taxon>Gunneridae</taxon>
        <taxon>Pentapetalae</taxon>
        <taxon>rosids</taxon>
        <taxon>fabids</taxon>
        <taxon>Rosales</taxon>
        <taxon>Rosaceae</taxon>
        <taxon>Amygdaloideae</taxon>
        <taxon>Amygdaleae</taxon>
        <taxon>Prunus</taxon>
    </lineage>
</organism>
<sequence length="147" mass="16497">MEISRKGLEPAATPLLGFTGDIIHSIGSITLPLSLGTTPQQTTVYITFLIVESSLAYNVILARLALCSIQALIASHMPLMKFPIKASVGYVRGGQQKARKYYVVVAKQKGKERLRMYVIERDRTDFSIKLNQMKLNLDLLDEWRDQA</sequence>
<keyword evidence="2" id="KW-1185">Reference proteome</keyword>
<dbReference type="PANTHER" id="PTHR33240">
    <property type="entry name" value="OS08G0508500 PROTEIN"/>
    <property type="match status" value="1"/>
</dbReference>
<name>A0AAD4V2C7_PRUDU</name>
<gene>
    <name evidence="1" type="ORF">L3X38_036173</name>
</gene>
<dbReference type="Proteomes" id="UP001054821">
    <property type="component" value="Chromosome 7"/>
</dbReference>
<evidence type="ECO:0000313" key="2">
    <source>
        <dbReference type="Proteomes" id="UP001054821"/>
    </source>
</evidence>
<evidence type="ECO:0000313" key="1">
    <source>
        <dbReference type="EMBL" id="KAI5316466.1"/>
    </source>
</evidence>
<proteinExistence type="predicted"/>
<dbReference type="PANTHER" id="PTHR33240:SF17">
    <property type="entry name" value="EUKARYOTIC PEPTIDE CHAIN RELEASE FACTOR GTP-BINDING SUBUNIT-LIKE"/>
    <property type="match status" value="1"/>
</dbReference>
<dbReference type="EMBL" id="JAJFAZ020000007">
    <property type="protein sequence ID" value="KAI5316466.1"/>
    <property type="molecule type" value="Genomic_DNA"/>
</dbReference>
<comment type="caution">
    <text evidence="1">The sequence shown here is derived from an EMBL/GenBank/DDBJ whole genome shotgun (WGS) entry which is preliminary data.</text>
</comment>
<dbReference type="AlphaFoldDB" id="A0AAD4V2C7"/>